<evidence type="ECO:0000313" key="2">
    <source>
        <dbReference type="Proteomes" id="UP000095282"/>
    </source>
</evidence>
<dbReference type="AlphaFoldDB" id="A0A1I7UPT8"/>
<keyword evidence="1" id="KW-0175">Coiled coil</keyword>
<protein>
    <submittedName>
        <fullName evidence="3">MIT domain-containing protein</fullName>
    </submittedName>
</protein>
<organism evidence="2 3">
    <name type="scientific">Caenorhabditis tropicalis</name>
    <dbReference type="NCBI Taxonomy" id="1561998"/>
    <lineage>
        <taxon>Eukaryota</taxon>
        <taxon>Metazoa</taxon>
        <taxon>Ecdysozoa</taxon>
        <taxon>Nematoda</taxon>
        <taxon>Chromadorea</taxon>
        <taxon>Rhabditida</taxon>
        <taxon>Rhabditina</taxon>
        <taxon>Rhabditomorpha</taxon>
        <taxon>Rhabditoidea</taxon>
        <taxon>Rhabditidae</taxon>
        <taxon>Peloderinae</taxon>
        <taxon>Caenorhabditis</taxon>
    </lineage>
</organism>
<dbReference type="Proteomes" id="UP000095282">
    <property type="component" value="Unplaced"/>
</dbReference>
<proteinExistence type="predicted"/>
<keyword evidence="2" id="KW-1185">Reference proteome</keyword>
<reference evidence="3" key="1">
    <citation type="submission" date="2016-11" db="UniProtKB">
        <authorList>
            <consortium name="WormBaseParasite"/>
        </authorList>
    </citation>
    <scope>IDENTIFICATION</scope>
</reference>
<sequence length="161" mass="19017">MSSMLPEFLKWSHREQNTGPVKDHGQTMQHIHHVRDLFERKVQEDVLRHDDDQIKRGNDILRYCEELLLLGDTCTHGNKHFDATFLEFKRSIECYEAVSNRIKRREENAKAAIRERHRSLQRSFAPSTSTAALPKKILLVQEAPMSCFEFFRIYPFPLSYL</sequence>
<name>A0A1I7UPT8_9PELO</name>
<dbReference type="WBParaSite" id="Csp11.Scaffold630.g18138.t1">
    <property type="protein sequence ID" value="Csp11.Scaffold630.g18138.t1"/>
    <property type="gene ID" value="Csp11.Scaffold630.g18138"/>
</dbReference>
<accession>A0A1I7UPT8</accession>
<evidence type="ECO:0000313" key="3">
    <source>
        <dbReference type="WBParaSite" id="Csp11.Scaffold630.g18138.t1"/>
    </source>
</evidence>
<evidence type="ECO:0000256" key="1">
    <source>
        <dbReference type="SAM" id="Coils"/>
    </source>
</evidence>
<feature type="coiled-coil region" evidence="1">
    <location>
        <begin position="95"/>
        <end position="123"/>
    </location>
</feature>